<evidence type="ECO:0000256" key="2">
    <source>
        <dbReference type="ARBA" id="ARBA00023445"/>
    </source>
</evidence>
<dbReference type="Pfam" id="PF01370">
    <property type="entry name" value="Epimerase"/>
    <property type="match status" value="1"/>
</dbReference>
<dbReference type="Proteomes" id="UP001498398">
    <property type="component" value="Unassembled WGS sequence"/>
</dbReference>
<proteinExistence type="inferred from homology"/>
<organism evidence="4 5">
    <name type="scientific">Marasmiellus scandens</name>
    <dbReference type="NCBI Taxonomy" id="2682957"/>
    <lineage>
        <taxon>Eukaryota</taxon>
        <taxon>Fungi</taxon>
        <taxon>Dikarya</taxon>
        <taxon>Basidiomycota</taxon>
        <taxon>Agaricomycotina</taxon>
        <taxon>Agaricomycetes</taxon>
        <taxon>Agaricomycetidae</taxon>
        <taxon>Agaricales</taxon>
        <taxon>Marasmiineae</taxon>
        <taxon>Omphalotaceae</taxon>
        <taxon>Marasmiellus</taxon>
    </lineage>
</organism>
<dbReference type="InterPro" id="IPR036291">
    <property type="entry name" value="NAD(P)-bd_dom_sf"/>
</dbReference>
<evidence type="ECO:0000313" key="4">
    <source>
        <dbReference type="EMBL" id="KAK7456479.1"/>
    </source>
</evidence>
<gene>
    <name evidence="4" type="ORF">VKT23_010729</name>
</gene>
<dbReference type="InterPro" id="IPR050425">
    <property type="entry name" value="NAD(P)_dehydrat-like"/>
</dbReference>
<evidence type="ECO:0000256" key="1">
    <source>
        <dbReference type="ARBA" id="ARBA00023002"/>
    </source>
</evidence>
<dbReference type="PANTHER" id="PTHR10366">
    <property type="entry name" value="NAD DEPENDENT EPIMERASE/DEHYDRATASE"/>
    <property type="match status" value="1"/>
</dbReference>
<comment type="similarity">
    <text evidence="2">Belongs to the NAD(P)-dependent epimerase/dehydratase family. Dihydroflavonol-4-reductase subfamily.</text>
</comment>
<feature type="domain" description="NAD-dependent epimerase/dehydratase" evidence="3">
    <location>
        <begin position="12"/>
        <end position="272"/>
    </location>
</feature>
<protein>
    <recommendedName>
        <fullName evidence="3">NAD-dependent epimerase/dehydratase domain-containing protein</fullName>
    </recommendedName>
</protein>
<name>A0ABR1JC22_9AGAR</name>
<evidence type="ECO:0000313" key="5">
    <source>
        <dbReference type="Proteomes" id="UP001498398"/>
    </source>
</evidence>
<comment type="caution">
    <text evidence="4">The sequence shown here is derived from an EMBL/GenBank/DDBJ whole genome shotgun (WGS) entry which is preliminary data.</text>
</comment>
<keyword evidence="1" id="KW-0560">Oxidoreductase</keyword>
<accession>A0ABR1JC22</accession>
<dbReference type="InterPro" id="IPR001509">
    <property type="entry name" value="Epimerase_deHydtase"/>
</dbReference>
<dbReference type="Gene3D" id="3.40.50.720">
    <property type="entry name" value="NAD(P)-binding Rossmann-like Domain"/>
    <property type="match status" value="1"/>
</dbReference>
<dbReference type="EMBL" id="JBANRG010000021">
    <property type="protein sequence ID" value="KAK7456479.1"/>
    <property type="molecule type" value="Genomic_DNA"/>
</dbReference>
<reference evidence="4 5" key="1">
    <citation type="submission" date="2024-01" db="EMBL/GenBank/DDBJ databases">
        <title>A draft genome for the cacao thread blight pathogen Marasmiellus scandens.</title>
        <authorList>
            <person name="Baruah I.K."/>
            <person name="Leung J."/>
            <person name="Bukari Y."/>
            <person name="Amoako-Attah I."/>
            <person name="Meinhardt L.W."/>
            <person name="Bailey B.A."/>
            <person name="Cohen S.P."/>
        </authorList>
    </citation>
    <scope>NUCLEOTIDE SEQUENCE [LARGE SCALE GENOMIC DNA]</scope>
    <source>
        <strain evidence="4 5">GH-19</strain>
    </source>
</reference>
<sequence>MPVIKNSTESTILVTGSNGFLAMWIVDSLLKRGYNVRASVRNANKGKHLQEIFKSFGNRLQIFPTGDMSKAGAFDEAVKGVDGIIHSAAQVHLDAVEPKGAHADIIEPAIEGNLNILESALKYGDRLKRIVITSSSSAIITHAFEPVTISEKNWNESAVDECEEKGKDASGLAKYCASKTLAEKAGWDFYERHKSEIGWDITFLNPPWIFGPLLHEVSSIKNLNSSNAFWYNAITKGDGGGASPRVSPSHGWVDVRDVALAHVFSFEVENAGGERIILCAGPFVFQDAIDAVNKLQPTRWPSHKEPFSKGDAGEKEYKITWNTEKEKRIFGIKFRTHEEMAQDILTDWESKGWN</sequence>
<dbReference type="PANTHER" id="PTHR10366:SF564">
    <property type="entry name" value="STEROL-4-ALPHA-CARBOXYLATE 3-DEHYDROGENASE, DECARBOXYLATING"/>
    <property type="match status" value="1"/>
</dbReference>
<keyword evidence="5" id="KW-1185">Reference proteome</keyword>
<dbReference type="SUPFAM" id="SSF51735">
    <property type="entry name" value="NAD(P)-binding Rossmann-fold domains"/>
    <property type="match status" value="1"/>
</dbReference>
<evidence type="ECO:0000259" key="3">
    <source>
        <dbReference type="Pfam" id="PF01370"/>
    </source>
</evidence>